<keyword evidence="1" id="KW-0472">Membrane</keyword>
<feature type="transmembrane region" description="Helical" evidence="1">
    <location>
        <begin position="7"/>
        <end position="24"/>
    </location>
</feature>
<dbReference type="EMBL" id="JACHEN010000021">
    <property type="protein sequence ID" value="MBB6217231.1"/>
    <property type="molecule type" value="Genomic_DNA"/>
</dbReference>
<evidence type="ECO:0000313" key="3">
    <source>
        <dbReference type="Proteomes" id="UP000579281"/>
    </source>
</evidence>
<evidence type="ECO:0000313" key="2">
    <source>
        <dbReference type="EMBL" id="MBB6217231.1"/>
    </source>
</evidence>
<sequence length="111" mass="13290">MKKFRETLIVIAICTLIFLIVPYIRVEILTWQHGSEFATLYRLTNMIDGIDYFKVMDYSDTSARVYYVGNNRVTGSLLRFIRKDGQWVLERWDTVWSRTGSADDFIWPYYR</sequence>
<keyword evidence="1" id="KW-1133">Transmembrane helix</keyword>
<dbReference type="AlphaFoldDB" id="A0A841KUV7"/>
<name>A0A841KUV7_9FIRM</name>
<keyword evidence="1" id="KW-0812">Transmembrane</keyword>
<evidence type="ECO:0000256" key="1">
    <source>
        <dbReference type="SAM" id="Phobius"/>
    </source>
</evidence>
<organism evidence="2 3">
    <name type="scientific">Anaerosolibacter carboniphilus</name>
    <dbReference type="NCBI Taxonomy" id="1417629"/>
    <lineage>
        <taxon>Bacteria</taxon>
        <taxon>Bacillati</taxon>
        <taxon>Bacillota</taxon>
        <taxon>Clostridia</taxon>
        <taxon>Peptostreptococcales</taxon>
        <taxon>Thermotaleaceae</taxon>
        <taxon>Anaerosolibacter</taxon>
    </lineage>
</organism>
<proteinExistence type="predicted"/>
<keyword evidence="3" id="KW-1185">Reference proteome</keyword>
<comment type="caution">
    <text evidence="2">The sequence shown here is derived from an EMBL/GenBank/DDBJ whole genome shotgun (WGS) entry which is preliminary data.</text>
</comment>
<reference evidence="2 3" key="1">
    <citation type="submission" date="2020-08" db="EMBL/GenBank/DDBJ databases">
        <title>Genomic Encyclopedia of Type Strains, Phase IV (KMG-IV): sequencing the most valuable type-strain genomes for metagenomic binning, comparative biology and taxonomic classification.</title>
        <authorList>
            <person name="Goeker M."/>
        </authorList>
    </citation>
    <scope>NUCLEOTIDE SEQUENCE [LARGE SCALE GENOMIC DNA]</scope>
    <source>
        <strain evidence="2 3">DSM 103526</strain>
    </source>
</reference>
<accession>A0A841KUV7</accession>
<dbReference type="RefSeq" id="WP_184311730.1">
    <property type="nucleotide sequence ID" value="NZ_JACHEN010000021.1"/>
</dbReference>
<gene>
    <name evidence="2" type="ORF">HNQ80_003350</name>
</gene>
<dbReference type="Proteomes" id="UP000579281">
    <property type="component" value="Unassembled WGS sequence"/>
</dbReference>
<protein>
    <submittedName>
        <fullName evidence="2">Uncharacterized protein</fullName>
    </submittedName>
</protein>